<dbReference type="PROSITE" id="PS50181">
    <property type="entry name" value="FBOX"/>
    <property type="match status" value="1"/>
</dbReference>
<dbReference type="InterPro" id="IPR036047">
    <property type="entry name" value="F-box-like_dom_sf"/>
</dbReference>
<dbReference type="InterPro" id="IPR015943">
    <property type="entry name" value="WD40/YVTN_repeat-like_dom_sf"/>
</dbReference>
<evidence type="ECO:0000259" key="3">
    <source>
        <dbReference type="PROSITE" id="PS50181"/>
    </source>
</evidence>
<evidence type="ECO:0000256" key="1">
    <source>
        <dbReference type="ARBA" id="ARBA00022574"/>
    </source>
</evidence>
<evidence type="ECO:0000313" key="4">
    <source>
        <dbReference type="EMBL" id="RZF34898.1"/>
    </source>
</evidence>
<dbReference type="EMBL" id="QKKF02030011">
    <property type="protein sequence ID" value="RZF34898.1"/>
    <property type="molecule type" value="Genomic_DNA"/>
</dbReference>
<dbReference type="AlphaFoldDB" id="A0A482WN50"/>
<name>A0A482WN50_LAOST</name>
<dbReference type="Gene3D" id="1.20.1280.50">
    <property type="match status" value="1"/>
</dbReference>
<comment type="caution">
    <text evidence="4">The sequence shown here is derived from an EMBL/GenBank/DDBJ whole genome shotgun (WGS) entry which is preliminary data.</text>
</comment>
<dbReference type="PANTHER" id="PTHR44436:SF1">
    <property type="entry name" value="F-BOX_WD REPEAT-CONTAINING PROTEIN 2"/>
    <property type="match status" value="1"/>
</dbReference>
<dbReference type="InterPro" id="IPR036322">
    <property type="entry name" value="WD40_repeat_dom_sf"/>
</dbReference>
<dbReference type="SUPFAM" id="SSF81383">
    <property type="entry name" value="F-box domain"/>
    <property type="match status" value="1"/>
</dbReference>
<sequence>MKAVKRPRISRSTRSKKKLLDPVQQLFPELMERIFSYLPLKDLVACSAVSRHWHEATSNDRLWRGLCKRRNWYDCGKFDNCIDSFQSLKHDVHRISDFSDWRKHFILKNQLKRNWFKGHYQKCKILLTIDEIACIKCVNSSNMVLAYGCNNGEVKVYDIRDEYKLIQSIQCKDSSPIDSIRISEKYLVFTQSLLLYVFKRCRKGNYRFCSIKSMRTEDVVEIDSPLKHIGENLVKNIAAHNSDNELPFFQQNALFGIKFLLVNDSLIAATSTSPLIHVWNLSSPFARKCQVFELDDETEVGDICVANNVLYMSLIVKEISRNPFRWFIQAFSLGNLRQLYRSEMHRYDEVSIPALEASKSYVVVSFRPGHIFLFDRYDGSLLYHDKTLVFLDARPENSDFIGVKHNDCLLIYNPRTKSTIASVDLQGSPWGIYHDVLVTVSSNLDRFGRGIPYMEFWWLRKKKYLSYGPILVLTFRSLSNLVFMDETKVVLFVENRFLYVISFMA</sequence>
<dbReference type="Gene3D" id="2.130.10.10">
    <property type="entry name" value="YVTN repeat-like/Quinoprotein amine dehydrogenase"/>
    <property type="match status" value="1"/>
</dbReference>
<dbReference type="OrthoDB" id="3219396at2759"/>
<dbReference type="InterPro" id="IPR042627">
    <property type="entry name" value="FBXW2"/>
</dbReference>
<dbReference type="InParanoid" id="A0A482WN50"/>
<dbReference type="InterPro" id="IPR001810">
    <property type="entry name" value="F-box_dom"/>
</dbReference>
<evidence type="ECO:0000256" key="2">
    <source>
        <dbReference type="ARBA" id="ARBA00022737"/>
    </source>
</evidence>
<reference evidence="4 5" key="1">
    <citation type="journal article" date="2017" name="Gigascience">
        <title>Genome sequence of the small brown planthopper, Laodelphax striatellus.</title>
        <authorList>
            <person name="Zhu J."/>
            <person name="Jiang F."/>
            <person name="Wang X."/>
            <person name="Yang P."/>
            <person name="Bao Y."/>
            <person name="Zhao W."/>
            <person name="Wang W."/>
            <person name="Lu H."/>
            <person name="Wang Q."/>
            <person name="Cui N."/>
            <person name="Li J."/>
            <person name="Chen X."/>
            <person name="Luo L."/>
            <person name="Yu J."/>
            <person name="Kang L."/>
            <person name="Cui F."/>
        </authorList>
    </citation>
    <scope>NUCLEOTIDE SEQUENCE [LARGE SCALE GENOMIC DNA]</scope>
    <source>
        <strain evidence="4">Lst14</strain>
    </source>
</reference>
<dbReference type="Pfam" id="PF12937">
    <property type="entry name" value="F-box-like"/>
    <property type="match status" value="1"/>
</dbReference>
<dbReference type="Proteomes" id="UP000291343">
    <property type="component" value="Unassembled WGS sequence"/>
</dbReference>
<dbReference type="STRING" id="195883.A0A482WN50"/>
<keyword evidence="1" id="KW-0853">WD repeat</keyword>
<organism evidence="4 5">
    <name type="scientific">Laodelphax striatellus</name>
    <name type="common">Small brown planthopper</name>
    <name type="synonym">Delphax striatella</name>
    <dbReference type="NCBI Taxonomy" id="195883"/>
    <lineage>
        <taxon>Eukaryota</taxon>
        <taxon>Metazoa</taxon>
        <taxon>Ecdysozoa</taxon>
        <taxon>Arthropoda</taxon>
        <taxon>Hexapoda</taxon>
        <taxon>Insecta</taxon>
        <taxon>Pterygota</taxon>
        <taxon>Neoptera</taxon>
        <taxon>Paraneoptera</taxon>
        <taxon>Hemiptera</taxon>
        <taxon>Auchenorrhyncha</taxon>
        <taxon>Fulgoroidea</taxon>
        <taxon>Delphacidae</taxon>
        <taxon>Criomorphinae</taxon>
        <taxon>Laodelphax</taxon>
    </lineage>
</organism>
<dbReference type="SMART" id="SM00256">
    <property type="entry name" value="FBOX"/>
    <property type="match status" value="1"/>
</dbReference>
<protein>
    <recommendedName>
        <fullName evidence="3">F-box domain-containing protein</fullName>
    </recommendedName>
</protein>
<keyword evidence="2" id="KW-0677">Repeat</keyword>
<dbReference type="SUPFAM" id="SSF50978">
    <property type="entry name" value="WD40 repeat-like"/>
    <property type="match status" value="1"/>
</dbReference>
<keyword evidence="5" id="KW-1185">Reference proteome</keyword>
<evidence type="ECO:0000313" key="5">
    <source>
        <dbReference type="Proteomes" id="UP000291343"/>
    </source>
</evidence>
<proteinExistence type="predicted"/>
<feature type="domain" description="F-box" evidence="3">
    <location>
        <begin position="20"/>
        <end position="66"/>
    </location>
</feature>
<gene>
    <name evidence="4" type="ORF">LSTR_LSTR012895</name>
</gene>
<dbReference type="PANTHER" id="PTHR44436">
    <property type="entry name" value="F-BOX/WD REPEAT-CONTAINING PROTEIN 2"/>
    <property type="match status" value="1"/>
</dbReference>
<accession>A0A482WN50</accession>